<comment type="subcellular location">
    <subcellularLocation>
        <location evidence="1">Cytoplasm</location>
        <location evidence="1">Cytoskeleton</location>
        <location evidence="1">Microtubule organizing center</location>
        <location evidence="1">Centrosome</location>
        <location evidence="1">Centriole</location>
    </subcellularLocation>
</comment>
<feature type="domain" description="Protein phosphatase 1 regulatory subunit 35 C-terminal" evidence="5">
    <location>
        <begin position="68"/>
        <end position="160"/>
    </location>
</feature>
<accession>A0A484B4T9</accession>
<evidence type="ECO:0000256" key="1">
    <source>
        <dbReference type="ARBA" id="ARBA00004114"/>
    </source>
</evidence>
<dbReference type="EMBL" id="LSRL02000128">
    <property type="protein sequence ID" value="TDG43877.1"/>
    <property type="molecule type" value="Genomic_DNA"/>
</dbReference>
<organism evidence="6 7">
    <name type="scientific">Drosophila navojoa</name>
    <name type="common">Fruit fly</name>
    <dbReference type="NCBI Taxonomy" id="7232"/>
    <lineage>
        <taxon>Eukaryota</taxon>
        <taxon>Metazoa</taxon>
        <taxon>Ecdysozoa</taxon>
        <taxon>Arthropoda</taxon>
        <taxon>Hexapoda</taxon>
        <taxon>Insecta</taxon>
        <taxon>Pterygota</taxon>
        <taxon>Neoptera</taxon>
        <taxon>Endopterygota</taxon>
        <taxon>Diptera</taxon>
        <taxon>Brachycera</taxon>
        <taxon>Muscomorpha</taxon>
        <taxon>Ephydroidea</taxon>
        <taxon>Drosophilidae</taxon>
        <taxon>Drosophila</taxon>
    </lineage>
</organism>
<evidence type="ECO:0000256" key="3">
    <source>
        <dbReference type="ARBA" id="ARBA00023212"/>
    </source>
</evidence>
<reference evidence="6 7" key="1">
    <citation type="journal article" date="2019" name="J. Hered.">
        <title>An Improved Genome Assembly for Drosophila navojoa, the Basal Species in the mojavensis Cluster.</title>
        <authorList>
            <person name="Vanderlinde T."/>
            <person name="Dupim E.G."/>
            <person name="Nazario-Yepiz N.O."/>
            <person name="Carvalho A.B."/>
        </authorList>
    </citation>
    <scope>NUCLEOTIDE SEQUENCE [LARGE SCALE GENOMIC DNA]</scope>
    <source>
        <strain evidence="6">Navoj_Jal97</strain>
        <tissue evidence="6">Whole organism</tissue>
    </source>
</reference>
<evidence type="ECO:0000313" key="7">
    <source>
        <dbReference type="Proteomes" id="UP000295192"/>
    </source>
</evidence>
<dbReference type="OMA" id="EDYVQPI"/>
<comment type="caution">
    <text evidence="6">The sequence shown here is derived from an EMBL/GenBank/DDBJ whole genome shotgun (WGS) entry which is preliminary data.</text>
</comment>
<dbReference type="GO" id="GO:0005814">
    <property type="term" value="C:centriole"/>
    <property type="evidence" value="ECO:0007669"/>
    <property type="project" value="UniProtKB-SubCell"/>
</dbReference>
<evidence type="ECO:0000313" key="6">
    <source>
        <dbReference type="EMBL" id="TDG43877.1"/>
    </source>
</evidence>
<dbReference type="AlphaFoldDB" id="A0A484B4T9"/>
<evidence type="ECO:0000256" key="2">
    <source>
        <dbReference type="ARBA" id="ARBA00022490"/>
    </source>
</evidence>
<keyword evidence="3" id="KW-0206">Cytoskeleton</keyword>
<name>A0A484B4T9_DRONA</name>
<dbReference type="InterPro" id="IPR029135">
    <property type="entry name" value="PPP1R35_C"/>
</dbReference>
<comment type="similarity">
    <text evidence="4">Belongs to the PPP1R35 family.</text>
</comment>
<gene>
    <name evidence="6" type="ORF">AWZ03_009683</name>
</gene>
<dbReference type="OrthoDB" id="8191506at2759"/>
<evidence type="ECO:0000256" key="4">
    <source>
        <dbReference type="ARBA" id="ARBA00029452"/>
    </source>
</evidence>
<keyword evidence="7" id="KW-1185">Reference proteome</keyword>
<protein>
    <recommendedName>
        <fullName evidence="5">Protein phosphatase 1 regulatory subunit 35 C-terminal domain-containing protein</fullName>
    </recommendedName>
</protein>
<evidence type="ECO:0000259" key="5">
    <source>
        <dbReference type="Pfam" id="PF15503"/>
    </source>
</evidence>
<proteinExistence type="inferred from homology"/>
<dbReference type="Proteomes" id="UP000295192">
    <property type="component" value="Unassembled WGS sequence"/>
</dbReference>
<dbReference type="Pfam" id="PF15503">
    <property type="entry name" value="PPP1R35_C"/>
    <property type="match status" value="1"/>
</dbReference>
<sequence length="196" mass="22744">MPHKRKTRLQYNPKQVSRRVQLASSAPNVCVKAHNGATDENFMPPEEEKVEKALIVPQETPPNKFAVPQFNTMVRTQVEVNTVRNMRVDLQVDLTPRTKASIAPKAVKKLNFPSTQTVFKDLIPINVNDSLREVERPRTTKPRDSNKCNVAEPILTDYLEKIEYVQLFMPEPELNMNFTFDEFDFLRAYTNCYRYP</sequence>
<keyword evidence="2" id="KW-0963">Cytoplasm</keyword>